<name>A0A448WA72_9PLAT</name>
<evidence type="ECO:0000313" key="1">
    <source>
        <dbReference type="EMBL" id="VEL06814.1"/>
    </source>
</evidence>
<sequence length="147" mass="16845">MSRFDMPICWHLSCSVPQQRPPSARASCEHETAAEMCRSQCLGRLHVFSRLLSGGLNYLYEEKLGFEESLVKRFAGLYHQKTTSDGFRLTSRRLTLLTLFPRQSLSINRNKVLSFRPSHEKHHQSIEGIIVTTKLKLTSQENMPANP</sequence>
<reference evidence="1" key="1">
    <citation type="submission" date="2018-11" db="EMBL/GenBank/DDBJ databases">
        <authorList>
            <consortium name="Pathogen Informatics"/>
        </authorList>
    </citation>
    <scope>NUCLEOTIDE SEQUENCE</scope>
</reference>
<dbReference type="Proteomes" id="UP000784294">
    <property type="component" value="Unassembled WGS sequence"/>
</dbReference>
<comment type="caution">
    <text evidence="1">The sequence shown here is derived from an EMBL/GenBank/DDBJ whole genome shotgun (WGS) entry which is preliminary data.</text>
</comment>
<dbReference type="AlphaFoldDB" id="A0A448WA72"/>
<protein>
    <submittedName>
        <fullName evidence="1">Uncharacterized protein</fullName>
    </submittedName>
</protein>
<keyword evidence="2" id="KW-1185">Reference proteome</keyword>
<accession>A0A448WA72</accession>
<dbReference type="EMBL" id="CAAALY010000447">
    <property type="protein sequence ID" value="VEL06814.1"/>
    <property type="molecule type" value="Genomic_DNA"/>
</dbReference>
<proteinExistence type="predicted"/>
<organism evidence="1 2">
    <name type="scientific">Protopolystoma xenopodis</name>
    <dbReference type="NCBI Taxonomy" id="117903"/>
    <lineage>
        <taxon>Eukaryota</taxon>
        <taxon>Metazoa</taxon>
        <taxon>Spiralia</taxon>
        <taxon>Lophotrochozoa</taxon>
        <taxon>Platyhelminthes</taxon>
        <taxon>Monogenea</taxon>
        <taxon>Polyopisthocotylea</taxon>
        <taxon>Polystomatidea</taxon>
        <taxon>Polystomatidae</taxon>
        <taxon>Protopolystoma</taxon>
    </lineage>
</organism>
<evidence type="ECO:0000313" key="2">
    <source>
        <dbReference type="Proteomes" id="UP000784294"/>
    </source>
</evidence>
<gene>
    <name evidence="1" type="ORF">PXEA_LOCUS254</name>
</gene>